<dbReference type="KEGG" id="tse:THMIRHAS_16620"/>
<protein>
    <submittedName>
        <fullName evidence="1">Uncharacterized protein</fullName>
    </submittedName>
</protein>
<gene>
    <name evidence="1" type="ORF">THMIRHAS_16620</name>
</gene>
<reference evidence="2" key="1">
    <citation type="submission" date="2019-11" db="EMBL/GenBank/DDBJ databases">
        <title>Isolation and characterization of two novel species in the genus Thiomicrorhabdus.</title>
        <authorList>
            <person name="Mochizuki J."/>
            <person name="Kojima H."/>
            <person name="Fukui M."/>
        </authorList>
    </citation>
    <scope>NUCLEOTIDE SEQUENCE [LARGE SCALE GENOMIC DNA]</scope>
    <source>
        <strain evidence="2">aks77</strain>
    </source>
</reference>
<dbReference type="RefSeq" id="WP_173272762.1">
    <property type="nucleotide sequence ID" value="NZ_AP021889.1"/>
</dbReference>
<evidence type="ECO:0000313" key="1">
    <source>
        <dbReference type="EMBL" id="BBP46289.1"/>
    </source>
</evidence>
<keyword evidence="2" id="KW-1185">Reference proteome</keyword>
<proteinExistence type="predicted"/>
<evidence type="ECO:0000313" key="2">
    <source>
        <dbReference type="Proteomes" id="UP000501726"/>
    </source>
</evidence>
<accession>A0A6F8PVZ7</accession>
<dbReference type="EMBL" id="AP021889">
    <property type="protein sequence ID" value="BBP46289.1"/>
    <property type="molecule type" value="Genomic_DNA"/>
</dbReference>
<name>A0A6F8PVZ7_9GAMM</name>
<dbReference type="Proteomes" id="UP000501726">
    <property type="component" value="Chromosome"/>
</dbReference>
<dbReference type="AlphaFoldDB" id="A0A6F8PVZ7"/>
<sequence length="47" mass="5391">MSQNYDSYLVEDESVVFYKNGEVVMTLPLSELEKILLAYKIADTAIF</sequence>
<organism evidence="1 2">
    <name type="scientific">Thiosulfatimonas sediminis</name>
    <dbReference type="NCBI Taxonomy" id="2675054"/>
    <lineage>
        <taxon>Bacteria</taxon>
        <taxon>Pseudomonadati</taxon>
        <taxon>Pseudomonadota</taxon>
        <taxon>Gammaproteobacteria</taxon>
        <taxon>Thiotrichales</taxon>
        <taxon>Piscirickettsiaceae</taxon>
        <taxon>Thiosulfatimonas</taxon>
    </lineage>
</organism>